<dbReference type="AlphaFoldDB" id="A0A978V553"/>
<dbReference type="PANTHER" id="PTHR11807:SF12">
    <property type="entry name" value="CYTOPLASMIC TRNA 2-THIOLATION PROTEIN 1"/>
    <property type="match status" value="1"/>
</dbReference>
<organism evidence="2 3">
    <name type="scientific">Ziziphus jujuba var. spinosa</name>
    <dbReference type="NCBI Taxonomy" id="714518"/>
    <lineage>
        <taxon>Eukaryota</taxon>
        <taxon>Viridiplantae</taxon>
        <taxon>Streptophyta</taxon>
        <taxon>Embryophyta</taxon>
        <taxon>Tracheophyta</taxon>
        <taxon>Spermatophyta</taxon>
        <taxon>Magnoliopsida</taxon>
        <taxon>eudicotyledons</taxon>
        <taxon>Gunneridae</taxon>
        <taxon>Pentapetalae</taxon>
        <taxon>rosids</taxon>
        <taxon>fabids</taxon>
        <taxon>Rosales</taxon>
        <taxon>Rhamnaceae</taxon>
        <taxon>Paliureae</taxon>
        <taxon>Ziziphus</taxon>
    </lineage>
</organism>
<proteinExistence type="predicted"/>
<dbReference type="SUPFAM" id="SSF52402">
    <property type="entry name" value="Adenine nucleotide alpha hydrolases-like"/>
    <property type="match status" value="1"/>
</dbReference>
<comment type="caution">
    <text evidence="2">The sequence shown here is derived from an EMBL/GenBank/DDBJ whole genome shotgun (WGS) entry which is preliminary data.</text>
</comment>
<keyword evidence="1" id="KW-0808">Transferase</keyword>
<dbReference type="GO" id="GO:0000049">
    <property type="term" value="F:tRNA binding"/>
    <property type="evidence" value="ECO:0007669"/>
    <property type="project" value="TreeGrafter"/>
</dbReference>
<protein>
    <submittedName>
        <fullName evidence="2">Uncharacterized protein</fullName>
    </submittedName>
</protein>
<evidence type="ECO:0000313" key="2">
    <source>
        <dbReference type="EMBL" id="KAH7522486.1"/>
    </source>
</evidence>
<accession>A0A978V553</accession>
<gene>
    <name evidence="2" type="ORF">FEM48_Zijuj07G0143700</name>
</gene>
<evidence type="ECO:0000313" key="3">
    <source>
        <dbReference type="Proteomes" id="UP000813462"/>
    </source>
</evidence>
<dbReference type="EMBL" id="JAEACU010000007">
    <property type="protein sequence ID" value="KAH7522486.1"/>
    <property type="molecule type" value="Genomic_DNA"/>
</dbReference>
<name>A0A978V553_ZIZJJ</name>
<dbReference type="PANTHER" id="PTHR11807">
    <property type="entry name" value="ATPASES OF THE PP SUPERFAMILY-RELATED"/>
    <property type="match status" value="1"/>
</dbReference>
<reference evidence="2" key="1">
    <citation type="journal article" date="2021" name="Front. Plant Sci.">
        <title>Chromosome-Scale Genome Assembly for Chinese Sour Jujube and Insights Into Its Genome Evolution and Domestication Signature.</title>
        <authorList>
            <person name="Shen L.-Y."/>
            <person name="Luo H."/>
            <person name="Wang X.-L."/>
            <person name="Wang X.-M."/>
            <person name="Qiu X.-J."/>
            <person name="Liu H."/>
            <person name="Zhou S.-S."/>
            <person name="Jia K.-H."/>
            <person name="Nie S."/>
            <person name="Bao Y.-T."/>
            <person name="Zhang R.-G."/>
            <person name="Yun Q.-Z."/>
            <person name="Chai Y.-H."/>
            <person name="Lu J.-Y."/>
            <person name="Li Y."/>
            <person name="Zhao S.-W."/>
            <person name="Mao J.-F."/>
            <person name="Jia S.-G."/>
            <person name="Mao Y.-M."/>
        </authorList>
    </citation>
    <scope>NUCLEOTIDE SEQUENCE</scope>
    <source>
        <strain evidence="2">AT0</strain>
        <tissue evidence="2">Leaf</tissue>
    </source>
</reference>
<dbReference type="GO" id="GO:0016740">
    <property type="term" value="F:transferase activity"/>
    <property type="evidence" value="ECO:0007669"/>
    <property type="project" value="UniProtKB-KW"/>
</dbReference>
<dbReference type="Gene3D" id="3.40.50.620">
    <property type="entry name" value="HUPs"/>
    <property type="match status" value="1"/>
</dbReference>
<dbReference type="InterPro" id="IPR014729">
    <property type="entry name" value="Rossmann-like_a/b/a_fold"/>
</dbReference>
<sequence>MLVLQFCHFERLCQAIGDSTVLAYALSELNRWHNYGIDLLLLSALDRSAMLKVDKLATGHNAADVAETVLLNILRGDIARIFSFKITGIYSPNAYHGFACEFIKDLERIRAILDIIKSGEDFRISTSMKMPEQGTCEGCGYIASQTSMATLQGENGKTGLLYVLIEASINSIFMFLYEGMV</sequence>
<dbReference type="GO" id="GO:0002144">
    <property type="term" value="C:cytosolic tRNA wobble base thiouridylase complex"/>
    <property type="evidence" value="ECO:0007669"/>
    <property type="project" value="TreeGrafter"/>
</dbReference>
<dbReference type="GO" id="GO:0005739">
    <property type="term" value="C:mitochondrion"/>
    <property type="evidence" value="ECO:0007669"/>
    <property type="project" value="TreeGrafter"/>
</dbReference>
<dbReference type="GO" id="GO:0002143">
    <property type="term" value="P:tRNA wobble position uridine thiolation"/>
    <property type="evidence" value="ECO:0007669"/>
    <property type="project" value="TreeGrafter"/>
</dbReference>
<evidence type="ECO:0000256" key="1">
    <source>
        <dbReference type="ARBA" id="ARBA00022679"/>
    </source>
</evidence>
<dbReference type="Proteomes" id="UP000813462">
    <property type="component" value="Unassembled WGS sequence"/>
</dbReference>